<dbReference type="EC" id="2.7.11.1" evidence="10"/>
<evidence type="ECO:0000256" key="3">
    <source>
        <dbReference type="ARBA" id="ARBA00022741"/>
    </source>
</evidence>
<evidence type="ECO:0000313" key="10">
    <source>
        <dbReference type="EMBL" id="SIO95185.1"/>
    </source>
</evidence>
<dbReference type="RefSeq" id="WP_074373699.1">
    <property type="nucleotide sequence ID" value="NZ_AP024907.1"/>
</dbReference>
<evidence type="ECO:0000259" key="9">
    <source>
        <dbReference type="PROSITE" id="PS50011"/>
    </source>
</evidence>
<keyword evidence="5 6" id="KW-0067">ATP-binding</keyword>
<dbReference type="GO" id="GO:0000407">
    <property type="term" value="C:phagophore assembly site"/>
    <property type="evidence" value="ECO:0007669"/>
    <property type="project" value="TreeGrafter"/>
</dbReference>
<dbReference type="InterPro" id="IPR008271">
    <property type="entry name" value="Ser/Thr_kinase_AS"/>
</dbReference>
<dbReference type="InterPro" id="IPR027417">
    <property type="entry name" value="P-loop_NTPase"/>
</dbReference>
<evidence type="ECO:0000256" key="5">
    <source>
        <dbReference type="ARBA" id="ARBA00022840"/>
    </source>
</evidence>
<comment type="subcellular location">
    <subcellularLocation>
        <location evidence="1">Membrane</location>
        <topology evidence="1">Single-pass membrane protein</topology>
    </subcellularLocation>
</comment>
<dbReference type="InterPro" id="IPR045269">
    <property type="entry name" value="Atg1-like"/>
</dbReference>
<keyword evidence="3 6" id="KW-0547">Nucleotide-binding</keyword>
<dbReference type="GO" id="GO:0016020">
    <property type="term" value="C:membrane"/>
    <property type="evidence" value="ECO:0007669"/>
    <property type="project" value="UniProtKB-SubCell"/>
</dbReference>
<dbReference type="Gene3D" id="3.30.70.1230">
    <property type="entry name" value="Nucleotide cyclase"/>
    <property type="match status" value="1"/>
</dbReference>
<evidence type="ECO:0000256" key="4">
    <source>
        <dbReference type="ARBA" id="ARBA00022777"/>
    </source>
</evidence>
<keyword evidence="4 10" id="KW-0418">Kinase</keyword>
<dbReference type="Gene3D" id="1.10.510.10">
    <property type="entry name" value="Transferase(Phosphotransferase) domain 1"/>
    <property type="match status" value="1"/>
</dbReference>
<dbReference type="InterPro" id="IPR019734">
    <property type="entry name" value="TPR_rpt"/>
</dbReference>
<dbReference type="SUPFAM" id="SSF52540">
    <property type="entry name" value="P-loop containing nucleoside triphosphate hydrolases"/>
    <property type="match status" value="1"/>
</dbReference>
<dbReference type="GO" id="GO:0005829">
    <property type="term" value="C:cytosol"/>
    <property type="evidence" value="ECO:0007669"/>
    <property type="project" value="TreeGrafter"/>
</dbReference>
<feature type="domain" description="Protein kinase" evidence="9">
    <location>
        <begin position="20"/>
        <end position="288"/>
    </location>
</feature>
<dbReference type="SUPFAM" id="SSF55073">
    <property type="entry name" value="Nucleotide cyclase"/>
    <property type="match status" value="1"/>
</dbReference>
<dbReference type="PROSITE" id="PS50011">
    <property type="entry name" value="PROTEIN_KINASE_DOM"/>
    <property type="match status" value="1"/>
</dbReference>
<dbReference type="OrthoDB" id="9801841at2"/>
<dbReference type="GO" id="GO:0005776">
    <property type="term" value="C:autophagosome"/>
    <property type="evidence" value="ECO:0007669"/>
    <property type="project" value="TreeGrafter"/>
</dbReference>
<dbReference type="InterPro" id="IPR017441">
    <property type="entry name" value="Protein_kinase_ATP_BS"/>
</dbReference>
<dbReference type="PANTHER" id="PTHR24348">
    <property type="entry name" value="SERINE/THREONINE-PROTEIN KINASE UNC-51-RELATED"/>
    <property type="match status" value="1"/>
</dbReference>
<name>A0A1N6M6X1_9VIBR</name>
<dbReference type="InterPro" id="IPR000719">
    <property type="entry name" value="Prot_kinase_dom"/>
</dbReference>
<dbReference type="Pfam" id="PF00069">
    <property type="entry name" value="Pkinase"/>
    <property type="match status" value="1"/>
</dbReference>
<dbReference type="Gene3D" id="1.25.40.10">
    <property type="entry name" value="Tetratricopeptide repeat domain"/>
    <property type="match status" value="2"/>
</dbReference>
<dbReference type="GO" id="GO:0004674">
    <property type="term" value="F:protein serine/threonine kinase activity"/>
    <property type="evidence" value="ECO:0007669"/>
    <property type="project" value="UniProtKB-EC"/>
</dbReference>
<feature type="compositionally biased region" description="Polar residues" evidence="8">
    <location>
        <begin position="304"/>
        <end position="324"/>
    </location>
</feature>
<dbReference type="InterPro" id="IPR029787">
    <property type="entry name" value="Nucleotide_cyclase"/>
</dbReference>
<sequence>MNSKLVTNGTLETTFVSSNYTLIEKVGEGGFGQVYKAVQASTQKVVAIKFLSPSGAESTIKRQRSIARFNRECDLVRRLNHPNIVSLVDKGQQGDSLLYAVYEYIDGITLKDYLASQGPLPPPEAAEIMACVLDALAHAHEQGIIHRDIKPANIMLFDVGAKKHVKILDFGISTIKSEANHKEFQTLTLSHETLGTPKYSAPEQLRGEPSLPQTDIYVWGLVFMECLTGTATIKGSSAASVFYHQLSAANIPLGLLAGHHSAPFFRRILHKKPLERPGNTVELYRDFRRINFSDLVPPSPPPATSGNEQRPQESLTQENTVSSTYSRFTERRQISVLCIIISQQRTSLVDSASENQDIAEMLLSDQNHQCVDIALRYGATHVGSVGDTNLFYFGYPTASDNDSRLCARAAFDIWNNLHNKREQLLERHNISLELKIGITTGTMRSIDGAIPEGRVTNNAMFLAREAKKNEIACSAQFKDVLSNQLLFEPKAESNHSSSPQYYLLKGERLSEAFGFLRNVKTYGEIFGRQQILDELLILDRPSCPYRLFHIHGEAGIGKSRLLLALKEETKNTNLFTLQCLPEYQTSALYPLLNLISTLYQLNEKLADQRLSHILSKLPLPSIERERCSAILWAWLQPYAMLSMQDEEEYQQLIAGISLKQQKALLFQSLAHLLCLIANDAESETGRISCLIVCEDLHWADPTTLDFIRYFVETPTYSANNPIWLSTSRSPLPVKPSRDDYLETTLSSLPDSHCRELIQHLFDNQPVSERVEQLFTLRSDGNPLFLEELVGYAQKNGLVEKINGLIDFVVSEPESHVPENLRESLQQKLDSLVFAKDTAQLAAAIGRTFSENLLLEASEKDASQLQTDLEELQRTNIIFKQRSVDGNKYQFKHALIRDAVYESATTQKTIHRQVAVAMEQGRPSNAYSPAIIGAQWSKTSSPDQAIPYYLKAGDQSATSSIVEDAIHYFEKALSLSQSESPDNTIHQQRLSARIGLGDNLVRLAQHDEARAHYLAAIKENINTGENKDGGESTTEEVLTGASLYVKYGKSLETHHLHEQALAAYELAEKLLEGCTVTGADWHMSWLSVQMAKLYVFYWRNKLEGMLDVIKAIEPHIDDFHDPLSKAQFYDAKLQFEFRQTRYDLSHQQVALANNAYLASLNTDNFPLQTHCLFSLGFTCLFSQQYPEAEKHLIDALEIANEKADATLKTRCLAYITVLYRLLGKTEETGEYLVQAIEYAEKSGMDDYVAIACANKAWLAYKKGDYQHCQALIDKSNQIWKALSKEFPFPLQWLGLLIELALLAGATGFSSPDAVSQRLFEVIETLLDSSQHALPASIVTSLKEATYREGDICKSSICNSDIHEKLSCRKSVVKALEHAKALGYL</sequence>
<dbReference type="PANTHER" id="PTHR24348:SF22">
    <property type="entry name" value="NON-SPECIFIC SERINE_THREONINE PROTEIN KINASE"/>
    <property type="match status" value="1"/>
</dbReference>
<evidence type="ECO:0000313" key="11">
    <source>
        <dbReference type="Proteomes" id="UP000184774"/>
    </source>
</evidence>
<dbReference type="EMBL" id="FSSB01000018">
    <property type="protein sequence ID" value="SIO95185.1"/>
    <property type="molecule type" value="Genomic_DNA"/>
</dbReference>
<keyword evidence="7" id="KW-0175">Coiled coil</keyword>
<protein>
    <submittedName>
        <fullName evidence="10">Serine/threonine-protein kinase PrkC</fullName>
        <ecNumber evidence="10">2.7.11.1</ecNumber>
    </submittedName>
</protein>
<dbReference type="InterPro" id="IPR011990">
    <property type="entry name" value="TPR-like_helical_dom_sf"/>
</dbReference>
<evidence type="ECO:0000256" key="7">
    <source>
        <dbReference type="SAM" id="Coils"/>
    </source>
</evidence>
<dbReference type="InterPro" id="IPR011009">
    <property type="entry name" value="Kinase-like_dom_sf"/>
</dbReference>
<feature type="region of interest" description="Disordered" evidence="8">
    <location>
        <begin position="294"/>
        <end position="324"/>
    </location>
</feature>
<reference evidence="10 11" key="1">
    <citation type="submission" date="2016-12" db="EMBL/GenBank/DDBJ databases">
        <authorList>
            <person name="Song W.-J."/>
            <person name="Kurnit D.M."/>
        </authorList>
    </citation>
    <scope>NUCLEOTIDE SEQUENCE [LARGE SCALE GENOMIC DNA]</scope>
    <source>
        <strain evidence="10 11">CECT 9026</strain>
    </source>
</reference>
<accession>A0A1N6M6X1</accession>
<dbReference type="GO" id="GO:0005524">
    <property type="term" value="F:ATP binding"/>
    <property type="evidence" value="ECO:0007669"/>
    <property type="project" value="UniProtKB-UniRule"/>
</dbReference>
<dbReference type="PROSITE" id="PS00107">
    <property type="entry name" value="PROTEIN_KINASE_ATP"/>
    <property type="match status" value="1"/>
</dbReference>
<feature type="binding site" evidence="6">
    <location>
        <position position="49"/>
    </location>
    <ligand>
        <name>ATP</name>
        <dbReference type="ChEBI" id="CHEBI:30616"/>
    </ligand>
</feature>
<evidence type="ECO:0000256" key="6">
    <source>
        <dbReference type="PROSITE-ProRule" id="PRU10141"/>
    </source>
</evidence>
<dbReference type="Pfam" id="PF13191">
    <property type="entry name" value="AAA_16"/>
    <property type="match status" value="1"/>
</dbReference>
<organism evidence="10 11">
    <name type="scientific">Vibrio spartinae</name>
    <dbReference type="NCBI Taxonomy" id="1918945"/>
    <lineage>
        <taxon>Bacteria</taxon>
        <taxon>Pseudomonadati</taxon>
        <taxon>Pseudomonadota</taxon>
        <taxon>Gammaproteobacteria</taxon>
        <taxon>Vibrionales</taxon>
        <taxon>Vibrionaceae</taxon>
        <taxon>Vibrio</taxon>
    </lineage>
</organism>
<evidence type="ECO:0000256" key="8">
    <source>
        <dbReference type="SAM" id="MobiDB-lite"/>
    </source>
</evidence>
<feature type="coiled-coil region" evidence="7">
    <location>
        <begin position="854"/>
        <end position="881"/>
    </location>
</feature>
<dbReference type="SMART" id="SM00028">
    <property type="entry name" value="TPR"/>
    <property type="match status" value="6"/>
</dbReference>
<dbReference type="CDD" id="cd14014">
    <property type="entry name" value="STKc_PknB_like"/>
    <property type="match status" value="1"/>
</dbReference>
<dbReference type="SMART" id="SM00220">
    <property type="entry name" value="S_TKc"/>
    <property type="match status" value="1"/>
</dbReference>
<dbReference type="SUPFAM" id="SSF48452">
    <property type="entry name" value="TPR-like"/>
    <property type="match status" value="2"/>
</dbReference>
<dbReference type="PROSITE" id="PS00108">
    <property type="entry name" value="PROTEIN_KINASE_ST"/>
    <property type="match status" value="1"/>
</dbReference>
<evidence type="ECO:0000256" key="2">
    <source>
        <dbReference type="ARBA" id="ARBA00022679"/>
    </source>
</evidence>
<dbReference type="InterPro" id="IPR041664">
    <property type="entry name" value="AAA_16"/>
</dbReference>
<proteinExistence type="predicted"/>
<evidence type="ECO:0000256" key="1">
    <source>
        <dbReference type="ARBA" id="ARBA00004167"/>
    </source>
</evidence>
<dbReference type="SUPFAM" id="SSF56112">
    <property type="entry name" value="Protein kinase-like (PK-like)"/>
    <property type="match status" value="1"/>
</dbReference>
<keyword evidence="2 10" id="KW-0808">Transferase</keyword>
<gene>
    <name evidence="10" type="primary">prkC</name>
    <name evidence="10" type="ORF">VSP9026_02926</name>
</gene>
<dbReference type="Proteomes" id="UP000184774">
    <property type="component" value="Unassembled WGS sequence"/>
</dbReference>